<sequence length="86" mass="9067">MGSPHPERILQVPSGPAQICQGICTSHSFTVLCSSFKVLAVGTEASVAMANNHSLRDSAGKVEQTVESFPPEPPKKLSRATALHPT</sequence>
<reference evidence="2" key="1">
    <citation type="journal article" date="2022" name="bioRxiv">
        <title>Sequencing and chromosome-scale assembly of the giantPleurodeles waltlgenome.</title>
        <authorList>
            <person name="Brown T."/>
            <person name="Elewa A."/>
            <person name="Iarovenko S."/>
            <person name="Subramanian E."/>
            <person name="Araus A.J."/>
            <person name="Petzold A."/>
            <person name="Susuki M."/>
            <person name="Suzuki K.-i.T."/>
            <person name="Hayashi T."/>
            <person name="Toyoda A."/>
            <person name="Oliveira C."/>
            <person name="Osipova E."/>
            <person name="Leigh N.D."/>
            <person name="Simon A."/>
            <person name="Yun M.H."/>
        </authorList>
    </citation>
    <scope>NUCLEOTIDE SEQUENCE</scope>
    <source>
        <strain evidence="2">20211129_DDA</strain>
        <tissue evidence="2">Liver</tissue>
    </source>
</reference>
<dbReference type="AlphaFoldDB" id="A0AAV7TJ15"/>
<evidence type="ECO:0000313" key="2">
    <source>
        <dbReference type="EMBL" id="KAJ1175763.1"/>
    </source>
</evidence>
<organism evidence="2 3">
    <name type="scientific">Pleurodeles waltl</name>
    <name type="common">Iberian ribbed newt</name>
    <dbReference type="NCBI Taxonomy" id="8319"/>
    <lineage>
        <taxon>Eukaryota</taxon>
        <taxon>Metazoa</taxon>
        <taxon>Chordata</taxon>
        <taxon>Craniata</taxon>
        <taxon>Vertebrata</taxon>
        <taxon>Euteleostomi</taxon>
        <taxon>Amphibia</taxon>
        <taxon>Batrachia</taxon>
        <taxon>Caudata</taxon>
        <taxon>Salamandroidea</taxon>
        <taxon>Salamandridae</taxon>
        <taxon>Pleurodelinae</taxon>
        <taxon>Pleurodeles</taxon>
    </lineage>
</organism>
<proteinExistence type="predicted"/>
<name>A0AAV7TJ15_PLEWA</name>
<feature type="region of interest" description="Disordered" evidence="1">
    <location>
        <begin position="58"/>
        <end position="86"/>
    </location>
</feature>
<dbReference type="EMBL" id="JANPWB010000006">
    <property type="protein sequence ID" value="KAJ1175763.1"/>
    <property type="molecule type" value="Genomic_DNA"/>
</dbReference>
<gene>
    <name evidence="2" type="ORF">NDU88_001049</name>
</gene>
<accession>A0AAV7TJ15</accession>
<protein>
    <submittedName>
        <fullName evidence="2">Uncharacterized protein</fullName>
    </submittedName>
</protein>
<dbReference type="Proteomes" id="UP001066276">
    <property type="component" value="Chromosome 3_2"/>
</dbReference>
<keyword evidence="3" id="KW-1185">Reference proteome</keyword>
<evidence type="ECO:0000313" key="3">
    <source>
        <dbReference type="Proteomes" id="UP001066276"/>
    </source>
</evidence>
<evidence type="ECO:0000256" key="1">
    <source>
        <dbReference type="SAM" id="MobiDB-lite"/>
    </source>
</evidence>
<comment type="caution">
    <text evidence="2">The sequence shown here is derived from an EMBL/GenBank/DDBJ whole genome shotgun (WGS) entry which is preliminary data.</text>
</comment>